<protein>
    <submittedName>
        <fullName evidence="3">Peptidase S24-like</fullName>
    </submittedName>
</protein>
<dbReference type="InterPro" id="IPR039418">
    <property type="entry name" value="LexA-like"/>
</dbReference>
<organism evidence="3 4">
    <name type="scientific">Bradyrhizobium lablabi</name>
    <dbReference type="NCBI Taxonomy" id="722472"/>
    <lineage>
        <taxon>Bacteria</taxon>
        <taxon>Pseudomonadati</taxon>
        <taxon>Pseudomonadota</taxon>
        <taxon>Alphaproteobacteria</taxon>
        <taxon>Hyphomicrobiales</taxon>
        <taxon>Nitrobacteraceae</taxon>
        <taxon>Bradyrhizobium</taxon>
    </lineage>
</organism>
<dbReference type="Pfam" id="PF00717">
    <property type="entry name" value="Peptidase_S24"/>
    <property type="match status" value="1"/>
</dbReference>
<evidence type="ECO:0000259" key="2">
    <source>
        <dbReference type="Pfam" id="PF00717"/>
    </source>
</evidence>
<dbReference type="InterPro" id="IPR036286">
    <property type="entry name" value="LexA/Signal_pep-like_sf"/>
</dbReference>
<feature type="compositionally biased region" description="Basic residues" evidence="1">
    <location>
        <begin position="260"/>
        <end position="271"/>
    </location>
</feature>
<proteinExistence type="predicted"/>
<gene>
    <name evidence="3" type="ORF">SAMN05444159_1313</name>
</gene>
<reference evidence="3 4" key="1">
    <citation type="submission" date="2016-11" db="EMBL/GenBank/DDBJ databases">
        <authorList>
            <person name="Jaros S."/>
            <person name="Januszkiewicz K."/>
            <person name="Wedrychowicz H."/>
        </authorList>
    </citation>
    <scope>NUCLEOTIDE SEQUENCE [LARGE SCALE GENOMIC DNA]</scope>
    <source>
        <strain evidence="3 4">GAS499</strain>
    </source>
</reference>
<evidence type="ECO:0000313" key="4">
    <source>
        <dbReference type="Proteomes" id="UP000189935"/>
    </source>
</evidence>
<dbReference type="InterPro" id="IPR015927">
    <property type="entry name" value="Peptidase_S24_S26A/B/C"/>
</dbReference>
<name>A0A1M6LLJ0_9BRAD</name>
<accession>A0A1M6LLJ0</accession>
<dbReference type="EMBL" id="LT670844">
    <property type="protein sequence ID" value="SHJ72034.1"/>
    <property type="molecule type" value="Genomic_DNA"/>
</dbReference>
<feature type="region of interest" description="Disordered" evidence="1">
    <location>
        <begin position="260"/>
        <end position="282"/>
    </location>
</feature>
<dbReference type="CDD" id="cd06529">
    <property type="entry name" value="S24_LexA-like"/>
    <property type="match status" value="1"/>
</dbReference>
<dbReference type="SUPFAM" id="SSF51306">
    <property type="entry name" value="LexA/Signal peptidase"/>
    <property type="match status" value="1"/>
</dbReference>
<dbReference type="Gene3D" id="2.10.109.10">
    <property type="entry name" value="Umud Fragment, subunit A"/>
    <property type="match status" value="1"/>
</dbReference>
<feature type="domain" description="Peptidase S24/S26A/S26B/S26C" evidence="2">
    <location>
        <begin position="130"/>
        <end position="235"/>
    </location>
</feature>
<evidence type="ECO:0000256" key="1">
    <source>
        <dbReference type="SAM" id="MobiDB-lite"/>
    </source>
</evidence>
<dbReference type="AlphaFoldDB" id="A0A1M6LLJ0"/>
<sequence length="282" mass="31581">MMSENDCIPDSIHGVSRLVNTARIKNIGTVRIGMAGDDRDEVIQARAQRLKAYREAAGFRFAAEAARRYRWVEPTYRSHENGTRPIGDDDADRYAIGFSRPGRKITGKDIMYGPAETPADPSESGILRVPVVGMIGAGAVVEPEFEQVPEGGIYEVELPYAVPEDLIAFQVEGDSMMPRYDDGDVILVWKDQKRSLESFYGEEAAVRTHDGRRYIKTILYGKTRQTVNLQSFNAKLIEGVRIEWIGEIYSTIRAGQVHRLTKRDRARKPVAKRPSAAKGAHK</sequence>
<dbReference type="OrthoDB" id="9792157at2"/>
<evidence type="ECO:0000313" key="3">
    <source>
        <dbReference type="EMBL" id="SHJ72034.1"/>
    </source>
</evidence>
<dbReference type="Proteomes" id="UP000189935">
    <property type="component" value="Chromosome I"/>
</dbReference>